<dbReference type="STRING" id="749222.Nitsa_1290"/>
<feature type="domain" description="RCK C-terminal" evidence="1">
    <location>
        <begin position="138"/>
        <end position="218"/>
    </location>
</feature>
<dbReference type="Gene3D" id="3.30.70.1450">
    <property type="entry name" value="Regulator of K+ conductance, C-terminal domain"/>
    <property type="match status" value="1"/>
</dbReference>
<dbReference type="KEGG" id="nsa:Nitsa_1290"/>
<dbReference type="GO" id="GO:0008324">
    <property type="term" value="F:monoatomic cation transmembrane transporter activity"/>
    <property type="evidence" value="ECO:0007669"/>
    <property type="project" value="InterPro"/>
</dbReference>
<dbReference type="InterPro" id="IPR036721">
    <property type="entry name" value="RCK_C_sf"/>
</dbReference>
<organism evidence="2 3">
    <name type="scientific">Nitratifractor salsuginis (strain DSM 16511 / JCM 12458 / E9I37-1)</name>
    <dbReference type="NCBI Taxonomy" id="749222"/>
    <lineage>
        <taxon>Bacteria</taxon>
        <taxon>Pseudomonadati</taxon>
        <taxon>Campylobacterota</taxon>
        <taxon>Epsilonproteobacteria</taxon>
        <taxon>Campylobacterales</taxon>
        <taxon>Sulfurovaceae</taxon>
        <taxon>Nitratifractor</taxon>
    </lineage>
</organism>
<dbReference type="eggNOG" id="COG3400">
    <property type="taxonomic scope" value="Bacteria"/>
</dbReference>
<dbReference type="AlphaFoldDB" id="E6WYV6"/>
<proteinExistence type="predicted"/>
<dbReference type="Pfam" id="PF02080">
    <property type="entry name" value="TrkA_C"/>
    <property type="match status" value="1"/>
</dbReference>
<dbReference type="EMBL" id="CP002452">
    <property type="protein sequence ID" value="ADV46542.1"/>
    <property type="molecule type" value="Genomic_DNA"/>
</dbReference>
<sequence length="473" mass="54555">MKHILILAQGLVAEEFVRIVNSKRIPDTAYTVVTPGEFAFPAKAQIPMERLSFDPTSYSKLRQLFNRQDFTMVFILLDTLEEAGESLKNIRRIDERIRVLLLDQWNAFGKLKQNNTQVINSNELLANQLYNHLPGVPVIARNVGLGEGEIMEVLVPFGSSFAYRHVGSIQQIKWRIAALYRDGKLILPNNATMIRPQDILLLVGRPQVLSNLYQRIQQRTGMFPEPFGRHLYLFLDLSRDKNEALGYLDQALYLVEKLKERELIVRVVNPGDFELIRQIKAKASERVDLRIDYTAENISEVLTGDIQRFDIGLIFLSTASIKREDLFEQVHDLKKLVYLFGRTPLPELKRAVILMGKQEEMEAISSTSFYVAETLELELCLCNFDPEGDFERGKAIEEHFENLSHIFHYPVKIEEQQVNPVRALAKMEGALQITPFVRRLKRRWRLPFLSTDVEHYLLEGLEHPKLLVPVEMG</sequence>
<dbReference type="HOGENOM" id="CLU_583841_0_0_7"/>
<dbReference type="InterPro" id="IPR006037">
    <property type="entry name" value="RCK_C"/>
</dbReference>
<evidence type="ECO:0000313" key="2">
    <source>
        <dbReference type="EMBL" id="ADV46542.1"/>
    </source>
</evidence>
<reference evidence="2 3" key="1">
    <citation type="journal article" date="2011" name="Stand. Genomic Sci.">
        <title>Complete genome sequence of Nitratifractor salsuginis type strain (E9I37-1).</title>
        <authorList>
            <person name="Anderson I."/>
            <person name="Sikorski J."/>
            <person name="Zeytun A."/>
            <person name="Nolan M."/>
            <person name="Lapidus A."/>
            <person name="Lucas S."/>
            <person name="Hammon N."/>
            <person name="Deshpande S."/>
            <person name="Cheng J.F."/>
            <person name="Tapia R."/>
            <person name="Han C."/>
            <person name="Goodwin L."/>
            <person name="Pitluck S."/>
            <person name="Liolios K."/>
            <person name="Pagani I."/>
            <person name="Ivanova N."/>
            <person name="Huntemann M."/>
            <person name="Mavromatis K."/>
            <person name="Ovchinikova G."/>
            <person name="Pati A."/>
            <person name="Chen A."/>
            <person name="Palaniappan K."/>
            <person name="Land M."/>
            <person name="Hauser L."/>
            <person name="Brambilla E.M."/>
            <person name="Ngatchou-Djao O.D."/>
            <person name="Rohde M."/>
            <person name="Tindall B.J."/>
            <person name="Goker M."/>
            <person name="Detter J.C."/>
            <person name="Woyke T."/>
            <person name="Bristow J."/>
            <person name="Eisen J.A."/>
            <person name="Markowitz V."/>
            <person name="Hugenholtz P."/>
            <person name="Klenk H.P."/>
            <person name="Kyrpides N.C."/>
        </authorList>
    </citation>
    <scope>NUCLEOTIDE SEQUENCE [LARGE SCALE GENOMIC DNA]</scope>
    <source>
        <strain evidence="3">DSM 16511 / JCM 12458 / E9I37-1</strain>
    </source>
</reference>
<accession>E6WYV6</accession>
<evidence type="ECO:0000259" key="1">
    <source>
        <dbReference type="PROSITE" id="PS51202"/>
    </source>
</evidence>
<evidence type="ECO:0000313" key="3">
    <source>
        <dbReference type="Proteomes" id="UP000008633"/>
    </source>
</evidence>
<name>E6WYV6_NITSE</name>
<reference evidence="3" key="2">
    <citation type="submission" date="2011-01" db="EMBL/GenBank/DDBJ databases">
        <title>The complete genome of Nitratifractor salsuginis DSM 16511.</title>
        <authorList>
            <consortium name="US DOE Joint Genome Institute (JGI-PGF)"/>
            <person name="Lucas S."/>
            <person name="Copeland A."/>
            <person name="Lapidus A."/>
            <person name="Bruce D."/>
            <person name="Goodwin L."/>
            <person name="Pitluck S."/>
            <person name="Kyrpides N."/>
            <person name="Mavromatis K."/>
            <person name="Ivanova N."/>
            <person name="Mikhailova N."/>
            <person name="Zeytun A."/>
            <person name="Detter J.C."/>
            <person name="Tapia R."/>
            <person name="Han C."/>
            <person name="Land M."/>
            <person name="Hauser L."/>
            <person name="Markowitz V."/>
            <person name="Cheng J.-F."/>
            <person name="Hugenholtz P."/>
            <person name="Woyke T."/>
            <person name="Wu D."/>
            <person name="Tindall B."/>
            <person name="Schuetze A."/>
            <person name="Brambilla E."/>
            <person name="Klenk H.-P."/>
            <person name="Eisen J.A."/>
        </authorList>
    </citation>
    <scope>NUCLEOTIDE SEQUENCE [LARGE SCALE GENOMIC DNA]</scope>
    <source>
        <strain evidence="3">DSM 16511 / JCM 12458 / E9I37-1</strain>
    </source>
</reference>
<keyword evidence="3" id="KW-1185">Reference proteome</keyword>
<dbReference type="PROSITE" id="PS51202">
    <property type="entry name" value="RCK_C"/>
    <property type="match status" value="1"/>
</dbReference>
<gene>
    <name evidence="2" type="ordered locus">Nitsa_1290</name>
</gene>
<dbReference type="GO" id="GO:0006813">
    <property type="term" value="P:potassium ion transport"/>
    <property type="evidence" value="ECO:0007669"/>
    <property type="project" value="InterPro"/>
</dbReference>
<dbReference type="RefSeq" id="WP_013554232.1">
    <property type="nucleotide sequence ID" value="NC_014935.1"/>
</dbReference>
<dbReference type="Proteomes" id="UP000008633">
    <property type="component" value="Chromosome"/>
</dbReference>
<dbReference type="SUPFAM" id="SSF116726">
    <property type="entry name" value="TrkA C-terminal domain-like"/>
    <property type="match status" value="1"/>
</dbReference>
<protein>
    <submittedName>
        <fullName evidence="2">TrkA-C domain protein</fullName>
    </submittedName>
</protein>